<dbReference type="InterPro" id="IPR025737">
    <property type="entry name" value="FApF"/>
</dbReference>
<dbReference type="Proteomes" id="UP000324927">
    <property type="component" value="Unassembled WGS sequence"/>
</dbReference>
<evidence type="ECO:0000313" key="2">
    <source>
        <dbReference type="EMBL" id="KAA0588438.1"/>
    </source>
</evidence>
<keyword evidence="3" id="KW-1185">Reference proteome</keyword>
<dbReference type="Pfam" id="PF13557">
    <property type="entry name" value="Phenol_MetA_deg"/>
    <property type="match status" value="1"/>
</dbReference>
<feature type="signal peptide" evidence="1">
    <location>
        <begin position="1"/>
        <end position="24"/>
    </location>
</feature>
<feature type="chain" id="PRO_5023137814" evidence="1">
    <location>
        <begin position="25"/>
        <end position="316"/>
    </location>
</feature>
<name>A0A5A9G1N1_AZOLI</name>
<dbReference type="EMBL" id="VTTN01000027">
    <property type="protein sequence ID" value="KAA0588438.1"/>
    <property type="molecule type" value="Genomic_DNA"/>
</dbReference>
<proteinExistence type="predicted"/>
<sequence>MVLKYWAASLFCISSVLAMQQAKAADQPNSNMGNTSFYDGLPVPGSGEWHYVGYQIIYSADKITDADGKSLKLPNQDTRINSMINQLIYTPEWGRFSDGHLVFDFLLPIFETARIDDGLQNKVLKAQAGIGDVMLGGGYQFKPIMGENGPLFSQRIELDFLFPLGSYSPKYAFNPGSNTVTFNPYYAFTAFVTPSLSISARLSYLWNAQNNRPWVGYQDAKSSQAGQAYNINFAIGYTLTPTVTVGLNGYFFKQFTDLKVDHARLPGQKEQVLGVGPGMMVSINENNFFWINYYQETLAENRSKGSKLVIRLDHEF</sequence>
<evidence type="ECO:0000256" key="1">
    <source>
        <dbReference type="SAM" id="SignalP"/>
    </source>
</evidence>
<evidence type="ECO:0000313" key="3">
    <source>
        <dbReference type="Proteomes" id="UP000324927"/>
    </source>
</evidence>
<reference evidence="2 3" key="1">
    <citation type="submission" date="2019-08" db="EMBL/GenBank/DDBJ databases">
        <authorList>
            <person name="Grouzdev D."/>
            <person name="Tikhonova E."/>
            <person name="Kravchenko I."/>
        </authorList>
    </citation>
    <scope>NUCLEOTIDE SEQUENCE [LARGE SCALE GENOMIC DNA]</scope>
    <source>
        <strain evidence="2 3">59b</strain>
    </source>
</reference>
<gene>
    <name evidence="2" type="ORF">FZ942_33395</name>
</gene>
<comment type="caution">
    <text evidence="2">The sequence shown here is derived from an EMBL/GenBank/DDBJ whole genome shotgun (WGS) entry which is preliminary data.</text>
</comment>
<accession>A0A5A9G1N1</accession>
<dbReference type="RefSeq" id="WP_149235350.1">
    <property type="nucleotide sequence ID" value="NZ_JALJXJ010000027.1"/>
</dbReference>
<organism evidence="2 3">
    <name type="scientific">Azospirillum lipoferum</name>
    <dbReference type="NCBI Taxonomy" id="193"/>
    <lineage>
        <taxon>Bacteria</taxon>
        <taxon>Pseudomonadati</taxon>
        <taxon>Pseudomonadota</taxon>
        <taxon>Alphaproteobacteria</taxon>
        <taxon>Rhodospirillales</taxon>
        <taxon>Azospirillaceae</taxon>
        <taxon>Azospirillum</taxon>
    </lineage>
</organism>
<protein>
    <submittedName>
        <fullName evidence="2">Phenol degradation protein meta</fullName>
    </submittedName>
</protein>
<dbReference type="AlphaFoldDB" id="A0A5A9G1N1"/>
<dbReference type="OrthoDB" id="7372889at2"/>
<keyword evidence="1" id="KW-0732">Signal</keyword>